<dbReference type="SUPFAM" id="SSF63748">
    <property type="entry name" value="Tudor/PWWP/MBT"/>
    <property type="match status" value="2"/>
</dbReference>
<feature type="region of interest" description="Disordered" evidence="9">
    <location>
        <begin position="419"/>
        <end position="507"/>
    </location>
</feature>
<dbReference type="SMART" id="SM00561">
    <property type="entry name" value="MBT"/>
    <property type="match status" value="2"/>
</dbReference>
<dbReference type="InterPro" id="IPR013761">
    <property type="entry name" value="SAM/pointed_sf"/>
</dbReference>
<proteinExistence type="inferred from homology"/>
<keyword evidence="11" id="KW-1185">Reference proteome</keyword>
<feature type="compositionally biased region" description="Low complexity" evidence="9">
    <location>
        <begin position="454"/>
        <end position="463"/>
    </location>
</feature>
<dbReference type="SMART" id="SM00454">
    <property type="entry name" value="SAM"/>
    <property type="match status" value="1"/>
</dbReference>
<reference evidence="12 13" key="1">
    <citation type="submission" date="2025-05" db="UniProtKB">
        <authorList>
            <consortium name="RefSeq"/>
        </authorList>
    </citation>
    <scope>IDENTIFICATION</scope>
</reference>
<feature type="compositionally biased region" description="Low complexity" evidence="9">
    <location>
        <begin position="244"/>
        <end position="260"/>
    </location>
</feature>
<feature type="repeat" description="MBT" evidence="8">
    <location>
        <begin position="18"/>
        <end position="116"/>
    </location>
</feature>
<evidence type="ECO:0000259" key="10">
    <source>
        <dbReference type="PROSITE" id="PS50105"/>
    </source>
</evidence>
<dbReference type="PANTHER" id="PTHR12247">
    <property type="entry name" value="POLYCOMB GROUP PROTEIN"/>
    <property type="match status" value="1"/>
</dbReference>
<dbReference type="InterPro" id="IPR038348">
    <property type="entry name" value="SLED_sf"/>
</dbReference>
<feature type="compositionally biased region" description="Polar residues" evidence="9">
    <location>
        <begin position="474"/>
        <end position="486"/>
    </location>
</feature>
<evidence type="ECO:0000256" key="7">
    <source>
        <dbReference type="ARBA" id="ARBA00023242"/>
    </source>
</evidence>
<protein>
    <submittedName>
        <fullName evidence="12 13">Polycomb protein SCMH1</fullName>
    </submittedName>
</protein>
<evidence type="ECO:0000256" key="8">
    <source>
        <dbReference type="PROSITE-ProRule" id="PRU00459"/>
    </source>
</evidence>
<evidence type="ECO:0000256" key="9">
    <source>
        <dbReference type="SAM" id="MobiDB-lite"/>
    </source>
</evidence>
<feature type="compositionally biased region" description="Polar residues" evidence="9">
    <location>
        <begin position="261"/>
        <end position="296"/>
    </location>
</feature>
<dbReference type="Proteomes" id="UP000694888">
    <property type="component" value="Unplaced"/>
</dbReference>
<dbReference type="Gene3D" id="2.30.30.140">
    <property type="match status" value="2"/>
</dbReference>
<dbReference type="GeneID" id="101851533"/>
<organism evidence="11 12">
    <name type="scientific">Aplysia californica</name>
    <name type="common">California sea hare</name>
    <dbReference type="NCBI Taxonomy" id="6500"/>
    <lineage>
        <taxon>Eukaryota</taxon>
        <taxon>Metazoa</taxon>
        <taxon>Spiralia</taxon>
        <taxon>Lophotrochozoa</taxon>
        <taxon>Mollusca</taxon>
        <taxon>Gastropoda</taxon>
        <taxon>Heterobranchia</taxon>
        <taxon>Euthyneura</taxon>
        <taxon>Tectipleura</taxon>
        <taxon>Aplysiida</taxon>
        <taxon>Aplysioidea</taxon>
        <taxon>Aplysiidae</taxon>
        <taxon>Aplysia</taxon>
    </lineage>
</organism>
<dbReference type="RefSeq" id="XP_012944083.1">
    <property type="nucleotide sequence ID" value="XM_013088629.2"/>
</dbReference>
<dbReference type="SUPFAM" id="SSF47769">
    <property type="entry name" value="SAM/Pointed domain"/>
    <property type="match status" value="1"/>
</dbReference>
<evidence type="ECO:0000256" key="6">
    <source>
        <dbReference type="ARBA" id="ARBA00023163"/>
    </source>
</evidence>
<dbReference type="Pfam" id="PF02820">
    <property type="entry name" value="MBT"/>
    <property type="match status" value="2"/>
</dbReference>
<dbReference type="InterPro" id="IPR050548">
    <property type="entry name" value="PcG_chromatin_remod_factors"/>
</dbReference>
<dbReference type="CDD" id="cd09578">
    <property type="entry name" value="SAM_Scm"/>
    <property type="match status" value="1"/>
</dbReference>
<keyword evidence="7" id="KW-0539">Nucleus</keyword>
<feature type="repeat" description="MBT" evidence="8">
    <location>
        <begin position="124"/>
        <end position="225"/>
    </location>
</feature>
<evidence type="ECO:0000256" key="4">
    <source>
        <dbReference type="ARBA" id="ARBA00022737"/>
    </source>
</evidence>
<keyword evidence="6" id="KW-0804">Transcription</keyword>
<evidence type="ECO:0000256" key="1">
    <source>
        <dbReference type="ARBA" id="ARBA00004123"/>
    </source>
</evidence>
<dbReference type="RefSeq" id="XP_035828541.1">
    <property type="nucleotide sequence ID" value="XM_035972648.1"/>
</dbReference>
<evidence type="ECO:0000313" key="12">
    <source>
        <dbReference type="RefSeq" id="XP_012944082.1"/>
    </source>
</evidence>
<dbReference type="InterPro" id="IPR001660">
    <property type="entry name" value="SAM"/>
</dbReference>
<comment type="subcellular location">
    <subcellularLocation>
        <location evidence="1">Nucleus</location>
    </subcellularLocation>
</comment>
<dbReference type="CDD" id="cd20092">
    <property type="entry name" value="MBT_dScm-like_rpt2"/>
    <property type="match status" value="1"/>
</dbReference>
<dbReference type="PROSITE" id="PS50105">
    <property type="entry name" value="SAM_DOMAIN"/>
    <property type="match status" value="1"/>
</dbReference>
<evidence type="ECO:0000313" key="14">
    <source>
        <dbReference type="RefSeq" id="XP_035828541.1"/>
    </source>
</evidence>
<sequence>MSTTSAKGWSYLQEKQGFSWEQYLKENDAKAAPSSCFKQAVAPPLNDFGKMMKLEANDPRNNTSSCIATVIDMQGPRLRLRLDGSDDKNDFWRLVDSGDLHPVGYCEKHRGLLQPPLGFRMNSSSWPGFLQRTLSNATLAPDSCFKKEPPSPPRNEFQVGQKLEAVDRKNPALICPATVGAINDDQIHITFDGWRGAFDYWCRYDSRDIFPVRWCEKSGHPLQSPGIKASSYKSSKMMRDPELSVSVSGSAASGSPSISPRNSQASPLTPSSGEASHLSPNESAVTSSEPDTTGNDSSEKVCVHVNHNCHCGNLIQPRKVNQMPLHFGPAPIGEVLRDMVESCIECAVQERQVFDVLKMAAPGTGKITITALHNNRTYTKRIVSYDKVSQFIRFLDGFRESLGCCENFFSLNSLPQGRQCPKCGNKSSKTANKRSDSEEDNYLVHKASKRRWSTESSESSRGGVKVHKTVGGKNSTFEAASSTTGESSHQAAAPPPASHRSPDPSDWSIEDVMNHIKETDAGLAPYVEHFRKHEIDGKAFLLLKSEMMLKYMGLKLGPVVKLCNIIDKLKASCTK</sequence>
<keyword evidence="5" id="KW-0805">Transcription regulation</keyword>
<dbReference type="Gene3D" id="1.10.150.50">
    <property type="entry name" value="Transcription Factor, Ets-1"/>
    <property type="match status" value="1"/>
</dbReference>
<dbReference type="Pfam" id="PF00536">
    <property type="entry name" value="SAM_1"/>
    <property type="match status" value="1"/>
</dbReference>
<keyword evidence="4" id="KW-0677">Repeat</keyword>
<dbReference type="Gene3D" id="3.90.1150.190">
    <property type="entry name" value="SLED domain"/>
    <property type="match status" value="1"/>
</dbReference>
<comment type="similarity">
    <text evidence="2">Belongs to the SCM family.</text>
</comment>
<name>A0ABM1AAP1_APLCA</name>
<evidence type="ECO:0000313" key="11">
    <source>
        <dbReference type="Proteomes" id="UP000694888"/>
    </source>
</evidence>
<keyword evidence="3" id="KW-0678">Repressor</keyword>
<dbReference type="RefSeq" id="XP_012944082.1">
    <property type="nucleotide sequence ID" value="XM_013088628.2"/>
</dbReference>
<dbReference type="PANTHER" id="PTHR12247:SF132">
    <property type="entry name" value="POLYCOMB PROTEIN SCM"/>
    <property type="match status" value="1"/>
</dbReference>
<dbReference type="InterPro" id="IPR047531">
    <property type="entry name" value="SAM_Scm-like"/>
</dbReference>
<gene>
    <name evidence="12 13 14" type="primary">LOC101851533</name>
</gene>
<accession>A0ABM1AAP1</accession>
<evidence type="ECO:0000256" key="3">
    <source>
        <dbReference type="ARBA" id="ARBA00022491"/>
    </source>
</evidence>
<dbReference type="Pfam" id="PF12140">
    <property type="entry name" value="SLED"/>
    <property type="match status" value="1"/>
</dbReference>
<dbReference type="InterPro" id="IPR004092">
    <property type="entry name" value="Mbt"/>
</dbReference>
<dbReference type="PROSITE" id="PS51079">
    <property type="entry name" value="MBT"/>
    <property type="match status" value="2"/>
</dbReference>
<feature type="domain" description="SAM" evidence="10">
    <location>
        <begin position="507"/>
        <end position="572"/>
    </location>
</feature>
<evidence type="ECO:0000313" key="13">
    <source>
        <dbReference type="RefSeq" id="XP_012944083.1"/>
    </source>
</evidence>
<evidence type="ECO:0000256" key="2">
    <source>
        <dbReference type="ARBA" id="ARBA00008469"/>
    </source>
</evidence>
<dbReference type="InterPro" id="IPR021987">
    <property type="entry name" value="SLED"/>
</dbReference>
<feature type="region of interest" description="Disordered" evidence="9">
    <location>
        <begin position="220"/>
        <end position="299"/>
    </location>
</feature>
<evidence type="ECO:0000256" key="5">
    <source>
        <dbReference type="ARBA" id="ARBA00023015"/>
    </source>
</evidence>